<dbReference type="InterPro" id="IPR036526">
    <property type="entry name" value="C-N_Hydrolase_sf"/>
</dbReference>
<dbReference type="PIRSF" id="PIRSF006630">
    <property type="entry name" value="NADS_GAT"/>
    <property type="match status" value="1"/>
</dbReference>
<proteinExistence type="inferred from homology"/>
<dbReference type="EMBL" id="CP002736">
    <property type="protein sequence ID" value="AEF93418.1"/>
    <property type="molecule type" value="Genomic_DNA"/>
</dbReference>
<dbReference type="InterPro" id="IPR014445">
    <property type="entry name" value="Gln-dep_NAD_synthase"/>
</dbReference>
<evidence type="ECO:0000256" key="6">
    <source>
        <dbReference type="ARBA" id="ARBA00023027"/>
    </source>
</evidence>
<dbReference type="InterPro" id="IPR003010">
    <property type="entry name" value="C-N_Hydrolase"/>
</dbReference>
<dbReference type="eggNOG" id="COG0388">
    <property type="taxonomic scope" value="Bacteria"/>
</dbReference>
<feature type="binding site" evidence="7">
    <location>
        <position position="214"/>
    </location>
    <ligand>
        <name>L-glutamine</name>
        <dbReference type="ChEBI" id="CHEBI:58359"/>
    </ligand>
</feature>
<dbReference type="GO" id="GO:0004359">
    <property type="term" value="F:glutaminase activity"/>
    <property type="evidence" value="ECO:0007669"/>
    <property type="project" value="InterPro"/>
</dbReference>
<dbReference type="Proteomes" id="UP000009226">
    <property type="component" value="Chromosome"/>
</dbReference>
<dbReference type="Gene3D" id="3.60.110.10">
    <property type="entry name" value="Carbon-nitrogen hydrolase"/>
    <property type="match status" value="1"/>
</dbReference>
<feature type="binding site" evidence="7">
    <location>
        <position position="450"/>
    </location>
    <ligand>
        <name>deamido-NAD(+)</name>
        <dbReference type="ChEBI" id="CHEBI:58437"/>
        <note>ligand shared between two neighboring subunits</note>
    </ligand>
</feature>
<evidence type="ECO:0000313" key="12">
    <source>
        <dbReference type="Proteomes" id="UP000009226"/>
    </source>
</evidence>
<dbReference type="GO" id="GO:0008795">
    <property type="term" value="F:NAD+ synthase activity"/>
    <property type="evidence" value="ECO:0007669"/>
    <property type="project" value="UniProtKB-UniRule"/>
</dbReference>
<evidence type="ECO:0000259" key="10">
    <source>
        <dbReference type="PROSITE" id="PS50263"/>
    </source>
</evidence>
<evidence type="ECO:0000256" key="2">
    <source>
        <dbReference type="ARBA" id="ARBA00007145"/>
    </source>
</evidence>
<dbReference type="UniPathway" id="UPA00253">
    <property type="reaction ID" value="UER00334"/>
</dbReference>
<dbReference type="CDD" id="cd07570">
    <property type="entry name" value="GAT_Gln-NAD-synth"/>
    <property type="match status" value="1"/>
</dbReference>
<keyword evidence="12" id="KW-1185">Reference proteome</keyword>
<dbReference type="GO" id="GO:0005737">
    <property type="term" value="C:cytoplasm"/>
    <property type="evidence" value="ECO:0007669"/>
    <property type="project" value="InterPro"/>
</dbReference>
<dbReference type="GO" id="GO:0003952">
    <property type="term" value="F:NAD+ synthase (glutamine-hydrolyzing) activity"/>
    <property type="evidence" value="ECO:0007669"/>
    <property type="project" value="UniProtKB-UniRule"/>
</dbReference>
<dbReference type="PANTHER" id="PTHR23090:SF7">
    <property type="entry name" value="NH(3)-DEPENDENT NAD(+) SYNTHETASE"/>
    <property type="match status" value="1"/>
</dbReference>
<dbReference type="HAMAP" id="MF_02090">
    <property type="entry name" value="NadE_glutamine_dep"/>
    <property type="match status" value="1"/>
</dbReference>
<comment type="function">
    <text evidence="7">Catalyzes the ATP-dependent amidation of deamido-NAD to form NAD. Uses L-glutamine as a nitrogen source.</text>
</comment>
<keyword evidence="4 7" id="KW-0547">Nucleotide-binding</keyword>
<dbReference type="GO" id="GO:0009435">
    <property type="term" value="P:NAD+ biosynthetic process"/>
    <property type="evidence" value="ECO:0007669"/>
    <property type="project" value="UniProtKB-UniRule"/>
</dbReference>
<keyword evidence="6 7" id="KW-0520">NAD</keyword>
<evidence type="ECO:0000313" key="11">
    <source>
        <dbReference type="EMBL" id="AEF93418.1"/>
    </source>
</evidence>
<accession>F6B7P6</accession>
<dbReference type="Gene3D" id="3.40.50.620">
    <property type="entry name" value="HUPs"/>
    <property type="match status" value="1"/>
</dbReference>
<comment type="caution">
    <text evidence="7">Lacks conserved residue(s) required for the propagation of feature annotation.</text>
</comment>
<evidence type="ECO:0000256" key="5">
    <source>
        <dbReference type="ARBA" id="ARBA00022840"/>
    </source>
</evidence>
<dbReference type="STRING" id="868595.Desca_0526"/>
<sequence length="636" mass="72110">MNIKIAMCQMEVIPGRPDINTEIMLAMIEEARMKNAEIIVFPEMCIPGYLLGDTWEQTSFLKDCESYGEQIIAKSNDLIIIFGNVAVDWDKIGDDGRVRKYNACFIAHDQKLLGGDNFPYPFRIKTLLPNYREFEEERHFYSLRKLAEELNQKLDELMQPVYLSYKGERLGLGCILCEDSWYENYFTKPIELINNKGGVHLFINISSSPFTLGKNNKRNRLFSRQARETGVPLVYINNVGIQNNGKTIYTFDGSSTIYNCRGNIIYHCHQPFKQSLDIVDLNLSNGGTNKNIINSVPDQDISCIYRSLDYAVKKFTKSIGINKVVIGVSGGIDSAVSAALYTKALGPENVMLVNMPSKYNSNTTKDLAKILANNLGCFYDVLPIQEVVDHTIKQIENNPAVRLADNKKINLKISPFIAENIQARDRSARLLAAVAAAFGGVFTCNANKSEMTVGYSTLYGDQAGFLAALADLWKHQVYELAHYLNQYVYGHEVIPQGIINLVPSAELSFEQSVDKGMGDPIIYPYHDYLFRSFIEPWERVTPEDILKWYSDGVLEENIGCEPGLVNKIFAGPAEFIKDLERWWSLFNGMGLAKRIQAPPVVAVSRRAYGFDYRESQNGIYFTRQYYRLKEQILRSC</sequence>
<dbReference type="HOGENOM" id="CLU_022313_1_0_9"/>
<keyword evidence="3 7" id="KW-0436">Ligase</keyword>
<feature type="binding site" evidence="7">
    <location>
        <position position="208"/>
    </location>
    <ligand>
        <name>L-glutamine</name>
        <dbReference type="ChEBI" id="CHEBI:58359"/>
    </ligand>
</feature>
<dbReference type="Pfam" id="PF02540">
    <property type="entry name" value="NAD_synthase"/>
    <property type="match status" value="1"/>
</dbReference>
<feature type="binding site" evidence="7">
    <location>
        <position position="593"/>
    </location>
    <ligand>
        <name>deamido-NAD(+)</name>
        <dbReference type="ChEBI" id="CHEBI:58437"/>
        <note>ligand shared between two neighboring subunits</note>
    </ligand>
</feature>
<name>F6B7P6_DESCC</name>
<comment type="catalytic activity">
    <reaction evidence="7 8">
        <text>deamido-NAD(+) + L-glutamine + ATP + H2O = L-glutamate + AMP + diphosphate + NAD(+) + H(+)</text>
        <dbReference type="Rhea" id="RHEA:24384"/>
        <dbReference type="ChEBI" id="CHEBI:15377"/>
        <dbReference type="ChEBI" id="CHEBI:15378"/>
        <dbReference type="ChEBI" id="CHEBI:29985"/>
        <dbReference type="ChEBI" id="CHEBI:30616"/>
        <dbReference type="ChEBI" id="CHEBI:33019"/>
        <dbReference type="ChEBI" id="CHEBI:57540"/>
        <dbReference type="ChEBI" id="CHEBI:58359"/>
        <dbReference type="ChEBI" id="CHEBI:58437"/>
        <dbReference type="ChEBI" id="CHEBI:456215"/>
        <dbReference type="EC" id="6.3.5.1"/>
    </reaction>
</comment>
<feature type="binding site" evidence="7">
    <location>
        <begin position="327"/>
        <end position="334"/>
    </location>
    <ligand>
        <name>ATP</name>
        <dbReference type="ChEBI" id="CHEBI:30616"/>
    </ligand>
</feature>
<dbReference type="SUPFAM" id="SSF56317">
    <property type="entry name" value="Carbon-nitrogen hydrolase"/>
    <property type="match status" value="1"/>
</dbReference>
<organism evidence="11 12">
    <name type="scientific">Desulfotomaculum nigrificans (strain DSM 14880 / VKM B-2319 / CO-1-SRB)</name>
    <name type="common">Desulfotomaculum carboxydivorans</name>
    <dbReference type="NCBI Taxonomy" id="868595"/>
    <lineage>
        <taxon>Bacteria</taxon>
        <taxon>Bacillati</taxon>
        <taxon>Bacillota</taxon>
        <taxon>Clostridia</taxon>
        <taxon>Eubacteriales</taxon>
        <taxon>Desulfotomaculaceae</taxon>
        <taxon>Desulfotomaculum</taxon>
    </lineage>
</organism>
<dbReference type="NCBIfam" id="TIGR00552">
    <property type="entry name" value="nadE"/>
    <property type="match status" value="1"/>
</dbReference>
<dbReference type="CDD" id="cd00553">
    <property type="entry name" value="NAD_synthase"/>
    <property type="match status" value="1"/>
</dbReference>
<feature type="binding site" evidence="7">
    <location>
        <position position="420"/>
    </location>
    <ligand>
        <name>deamido-NAD(+)</name>
        <dbReference type="ChEBI" id="CHEBI:58437"/>
        <note>ligand shared between two neighboring subunits</note>
    </ligand>
</feature>
<evidence type="ECO:0000256" key="9">
    <source>
        <dbReference type="RuleBase" id="RU003811"/>
    </source>
</evidence>
<dbReference type="PANTHER" id="PTHR23090">
    <property type="entry name" value="NH 3 /GLUTAMINE-DEPENDENT NAD + SYNTHETASE"/>
    <property type="match status" value="1"/>
</dbReference>
<dbReference type="EC" id="6.3.5.1" evidence="7 8"/>
<gene>
    <name evidence="7" type="primary">nadE</name>
    <name evidence="11" type="ordered locus">Desca_0526</name>
</gene>
<keyword evidence="5 7" id="KW-0067">ATP-binding</keyword>
<dbReference type="PROSITE" id="PS50263">
    <property type="entry name" value="CN_HYDROLASE"/>
    <property type="match status" value="1"/>
</dbReference>
<dbReference type="Pfam" id="PF00795">
    <property type="entry name" value="CN_hydrolase"/>
    <property type="match status" value="1"/>
</dbReference>
<feature type="active site" description="For glutaminase activity" evidence="7">
    <location>
        <position position="125"/>
    </location>
</feature>
<feature type="active site" description="Nucleophile; for glutaminase activity" evidence="7">
    <location>
        <position position="177"/>
    </location>
</feature>
<comment type="similarity">
    <text evidence="9">Belongs to the NAD synthetase family.</text>
</comment>
<dbReference type="AlphaFoldDB" id="F6B7P6"/>
<evidence type="ECO:0000256" key="3">
    <source>
        <dbReference type="ARBA" id="ARBA00022598"/>
    </source>
</evidence>
<dbReference type="InterPro" id="IPR022310">
    <property type="entry name" value="NAD/GMP_synthase"/>
</dbReference>
<dbReference type="eggNOG" id="COG0171">
    <property type="taxonomic scope" value="Bacteria"/>
</dbReference>
<comment type="similarity">
    <text evidence="2 7 8">In the C-terminal section; belongs to the NAD synthetase family.</text>
</comment>
<feature type="active site" description="Proton acceptor; for glutaminase activity" evidence="7">
    <location>
        <position position="43"/>
    </location>
</feature>
<dbReference type="GO" id="GO:0005524">
    <property type="term" value="F:ATP binding"/>
    <property type="evidence" value="ECO:0007669"/>
    <property type="project" value="UniProtKB-UniRule"/>
</dbReference>
<evidence type="ECO:0000256" key="7">
    <source>
        <dbReference type="HAMAP-Rule" id="MF_02090"/>
    </source>
</evidence>
<dbReference type="KEGG" id="dca:Desca_0526"/>
<dbReference type="SUPFAM" id="SSF52402">
    <property type="entry name" value="Adenine nucleotide alpha hydrolases-like"/>
    <property type="match status" value="1"/>
</dbReference>
<dbReference type="RefSeq" id="WP_013809674.1">
    <property type="nucleotide sequence ID" value="NC_015565.1"/>
</dbReference>
<evidence type="ECO:0000256" key="1">
    <source>
        <dbReference type="ARBA" id="ARBA00005188"/>
    </source>
</evidence>
<dbReference type="InterPro" id="IPR003694">
    <property type="entry name" value="NAD_synthase"/>
</dbReference>
<dbReference type="InterPro" id="IPR014729">
    <property type="entry name" value="Rossmann-like_a/b/a_fold"/>
</dbReference>
<comment type="pathway">
    <text evidence="1 7 8">Cofactor biosynthesis; NAD(+) biosynthesis; NAD(+) from deamido-NAD(+) (L-Gln route): step 1/1.</text>
</comment>
<protein>
    <recommendedName>
        <fullName evidence="7 8">Glutamine-dependent NAD(+) synthetase</fullName>
        <ecNumber evidence="7 8">6.3.5.1</ecNumber>
    </recommendedName>
    <alternativeName>
        <fullName evidence="7 8">NAD(+) synthase [glutamine-hydrolyzing]</fullName>
    </alternativeName>
</protein>
<feature type="domain" description="CN hydrolase" evidence="10">
    <location>
        <begin position="3"/>
        <end position="283"/>
    </location>
</feature>
<evidence type="ECO:0000256" key="8">
    <source>
        <dbReference type="PIRNR" id="PIRNR006630"/>
    </source>
</evidence>
<evidence type="ECO:0000256" key="4">
    <source>
        <dbReference type="ARBA" id="ARBA00022741"/>
    </source>
</evidence>
<feature type="binding site" evidence="7">
    <location>
        <position position="131"/>
    </location>
    <ligand>
        <name>L-glutamine</name>
        <dbReference type="ChEBI" id="CHEBI:58359"/>
    </ligand>
</feature>
<reference evidence="11" key="1">
    <citation type="submission" date="2011-05" db="EMBL/GenBank/DDBJ databases">
        <title>Complete sequence of Desulfotomaculum carboxydivorans CO-1-SRB.</title>
        <authorList>
            <consortium name="US DOE Joint Genome Institute"/>
            <person name="Lucas S."/>
            <person name="Han J."/>
            <person name="Lapidus A."/>
            <person name="Cheng J.-F."/>
            <person name="Goodwin L."/>
            <person name="Pitluck S."/>
            <person name="Peters L."/>
            <person name="Mikhailova N."/>
            <person name="Lu M."/>
            <person name="Han C."/>
            <person name="Tapia R."/>
            <person name="Land M."/>
            <person name="Hauser L."/>
            <person name="Kyrpides N."/>
            <person name="Ivanova N."/>
            <person name="Pagani I."/>
            <person name="Stams A."/>
            <person name="Plugge C."/>
            <person name="Muyzer G."/>
            <person name="Kuever J."/>
            <person name="Parshina S."/>
            <person name="Ivanova A."/>
            <person name="Nazina T."/>
            <person name="Woyke T."/>
        </authorList>
    </citation>
    <scope>NUCLEOTIDE SEQUENCE [LARGE SCALE GENOMIC DNA]</scope>
    <source>
        <strain evidence="11">CO-1-SRB</strain>
    </source>
</reference>